<reference evidence="7" key="1">
    <citation type="submission" date="2022-11" db="UniProtKB">
        <authorList>
            <consortium name="EnsemblMetazoa"/>
        </authorList>
    </citation>
    <scope>IDENTIFICATION</scope>
</reference>
<dbReference type="SMART" id="SM00209">
    <property type="entry name" value="TSP1"/>
    <property type="match status" value="3"/>
</dbReference>
<evidence type="ECO:0000313" key="8">
    <source>
        <dbReference type="Proteomes" id="UP000887568"/>
    </source>
</evidence>
<keyword evidence="8" id="KW-1185">Reference proteome</keyword>
<evidence type="ECO:0000256" key="3">
    <source>
        <dbReference type="ARBA" id="ARBA00022729"/>
    </source>
</evidence>
<dbReference type="OrthoDB" id="6262482at2759"/>
<evidence type="ECO:0000313" key="7">
    <source>
        <dbReference type="EnsemblMetazoa" id="XP_038054532.1"/>
    </source>
</evidence>
<dbReference type="InterPro" id="IPR036383">
    <property type="entry name" value="TSP1_rpt_sf"/>
</dbReference>
<dbReference type="GeneID" id="119726763"/>
<dbReference type="InterPro" id="IPR000884">
    <property type="entry name" value="TSP1_rpt"/>
</dbReference>
<dbReference type="AlphaFoldDB" id="A0A913ZSC5"/>
<keyword evidence="2" id="KW-0964">Secreted</keyword>
<feature type="signal peptide" evidence="6">
    <location>
        <begin position="1"/>
        <end position="28"/>
    </location>
</feature>
<dbReference type="FunFam" id="2.20.100.10:FF:000001">
    <property type="entry name" value="semaphorin-5A isoform X1"/>
    <property type="match status" value="1"/>
</dbReference>
<dbReference type="SUPFAM" id="SSF82895">
    <property type="entry name" value="TSP-1 type 1 repeat"/>
    <property type="match status" value="3"/>
</dbReference>
<keyword evidence="3 6" id="KW-0732">Signal</keyword>
<dbReference type="PROSITE" id="PS50092">
    <property type="entry name" value="TSP1"/>
    <property type="match status" value="3"/>
</dbReference>
<sequence length="298" mass="32337">MASLATTSLLSMTLCILLLAMATTSVLSAPDRNAHCFRQRLPIGRRGKCTDEILVPANVTVLDPKECCRLGGSGWSEKSNGKRCLDACLEPEPELPRPIGGGVDSIMESLEPILGSMERVDVQQLSNDNLTWSEWGSWSNCSALCGAGNITRRRTCLPENACNETIEEETIQCDTNVTCLAPRPVHGRWTGWSEWSECDLVDPCNSFQTSTRTCTDPPPSNGGRPCRGPSTRTRPCNLPRCAAIGGWSAWSEWSACSATSCGERGITSRTRVCDGDSCVGLFLDWEFCTLPACSVLGY</sequence>
<dbReference type="PANTHER" id="PTHR22906:SF43">
    <property type="entry name" value="PROPERDIN"/>
    <property type="match status" value="1"/>
</dbReference>
<dbReference type="EnsemblMetazoa" id="XM_038198604.1">
    <property type="protein sequence ID" value="XP_038054532.1"/>
    <property type="gene ID" value="LOC119726763"/>
</dbReference>
<dbReference type="InterPro" id="IPR052065">
    <property type="entry name" value="Compl_asym_regulator"/>
</dbReference>
<organism evidence="7 8">
    <name type="scientific">Patiria miniata</name>
    <name type="common">Bat star</name>
    <name type="synonym">Asterina miniata</name>
    <dbReference type="NCBI Taxonomy" id="46514"/>
    <lineage>
        <taxon>Eukaryota</taxon>
        <taxon>Metazoa</taxon>
        <taxon>Echinodermata</taxon>
        <taxon>Eleutherozoa</taxon>
        <taxon>Asterozoa</taxon>
        <taxon>Asteroidea</taxon>
        <taxon>Valvatacea</taxon>
        <taxon>Valvatida</taxon>
        <taxon>Asterinidae</taxon>
        <taxon>Patiria</taxon>
    </lineage>
</organism>
<comment type="subcellular location">
    <subcellularLocation>
        <location evidence="1">Secreted</location>
    </subcellularLocation>
</comment>
<keyword evidence="5" id="KW-1015">Disulfide bond</keyword>
<accession>A0A913ZSC5</accession>
<dbReference type="OMA" id="RCENACE"/>
<evidence type="ECO:0000256" key="4">
    <source>
        <dbReference type="ARBA" id="ARBA00022737"/>
    </source>
</evidence>
<name>A0A913ZSC5_PATMI</name>
<evidence type="ECO:0000256" key="1">
    <source>
        <dbReference type="ARBA" id="ARBA00004613"/>
    </source>
</evidence>
<evidence type="ECO:0000256" key="6">
    <source>
        <dbReference type="SAM" id="SignalP"/>
    </source>
</evidence>
<dbReference type="Gene3D" id="2.20.100.10">
    <property type="entry name" value="Thrombospondin type-1 (TSP1) repeat"/>
    <property type="match status" value="3"/>
</dbReference>
<evidence type="ECO:0000256" key="5">
    <source>
        <dbReference type="ARBA" id="ARBA00023157"/>
    </source>
</evidence>
<dbReference type="Pfam" id="PF00090">
    <property type="entry name" value="TSP_1"/>
    <property type="match status" value="3"/>
</dbReference>
<dbReference type="Proteomes" id="UP000887568">
    <property type="component" value="Unplaced"/>
</dbReference>
<protein>
    <submittedName>
        <fullName evidence="7">Uncharacterized protein</fullName>
    </submittedName>
</protein>
<evidence type="ECO:0000256" key="2">
    <source>
        <dbReference type="ARBA" id="ARBA00022525"/>
    </source>
</evidence>
<proteinExistence type="predicted"/>
<keyword evidence="4" id="KW-0677">Repeat</keyword>
<dbReference type="RefSeq" id="XP_038054532.1">
    <property type="nucleotide sequence ID" value="XM_038198604.1"/>
</dbReference>
<dbReference type="PANTHER" id="PTHR22906">
    <property type="entry name" value="PROPERDIN"/>
    <property type="match status" value="1"/>
</dbReference>
<feature type="chain" id="PRO_5036697176" evidence="6">
    <location>
        <begin position="29"/>
        <end position="298"/>
    </location>
</feature>